<evidence type="ECO:0000256" key="1">
    <source>
        <dbReference type="SAM" id="Phobius"/>
    </source>
</evidence>
<accession>A0ABQ5MBL1</accession>
<comment type="caution">
    <text evidence="2">The sequence shown here is derived from an EMBL/GenBank/DDBJ whole genome shotgun (WGS) entry which is preliminary data.</text>
</comment>
<keyword evidence="1" id="KW-0812">Transmembrane</keyword>
<evidence type="ECO:0008006" key="4">
    <source>
        <dbReference type="Google" id="ProtNLM"/>
    </source>
</evidence>
<organism evidence="2 3">
    <name type="scientific">Lacrimispora amygdalina</name>
    <dbReference type="NCBI Taxonomy" id="253257"/>
    <lineage>
        <taxon>Bacteria</taxon>
        <taxon>Bacillati</taxon>
        <taxon>Bacillota</taxon>
        <taxon>Clostridia</taxon>
        <taxon>Lachnospirales</taxon>
        <taxon>Lachnospiraceae</taxon>
        <taxon>Lacrimispora</taxon>
    </lineage>
</organism>
<protein>
    <recommendedName>
        <fullName evidence="4">ECF transporter S component</fullName>
    </recommendedName>
</protein>
<feature type="transmembrane region" description="Helical" evidence="1">
    <location>
        <begin position="12"/>
        <end position="33"/>
    </location>
</feature>
<sequence length="99" mass="11057">MRNLLKSKKIRLLILAIAISFFPWVLPISGGNIKHVYSLGFPDIFVTLHGNISEFPAGLGINLIQFLGNVGVNWLILCILVKAFGKLAFRLRHKKDSVD</sequence>
<name>A0ABQ5MBL1_9FIRM</name>
<keyword evidence="1" id="KW-1133">Transmembrane helix</keyword>
<dbReference type="EMBL" id="BRPJ01000087">
    <property type="protein sequence ID" value="GLB32184.1"/>
    <property type="molecule type" value="Genomic_DNA"/>
</dbReference>
<evidence type="ECO:0000313" key="3">
    <source>
        <dbReference type="Proteomes" id="UP001419084"/>
    </source>
</evidence>
<keyword evidence="1" id="KW-0472">Membrane</keyword>
<dbReference type="Proteomes" id="UP001419084">
    <property type="component" value="Unassembled WGS sequence"/>
</dbReference>
<gene>
    <name evidence="2" type="ORF">LAD12857_41070</name>
</gene>
<keyword evidence="3" id="KW-1185">Reference proteome</keyword>
<reference evidence="2 3" key="1">
    <citation type="journal article" date="2024" name="Int. J. Syst. Evol. Microbiol.">
        <title>Lacrimispora brassicae sp. nov. isolated from fermented cabbage, and proposal of Clostridium indicum Gundawar et al. 2019 and Clostridium methoxybenzovorans Mechichi et al. 1999 as heterotypic synonyms of Lacrimispora amygdalina (Parshina et al. 2003) Haas and Blanchard 2020 and Lacrimispora indolis (McClung and McCoy 1957) Haas and Blanchard 2020, respectively.</title>
        <authorList>
            <person name="Kobayashi H."/>
            <person name="Tanizawa Y."/>
            <person name="Sakamoto M."/>
            <person name="Ohkuma M."/>
            <person name="Tohno M."/>
        </authorList>
    </citation>
    <scope>NUCLEOTIDE SEQUENCE [LARGE SCALE GENOMIC DNA]</scope>
    <source>
        <strain evidence="2 3">DSM 12857</strain>
    </source>
</reference>
<dbReference type="RefSeq" id="WP_346066117.1">
    <property type="nucleotide sequence ID" value="NZ_BRPJ01000087.1"/>
</dbReference>
<evidence type="ECO:0000313" key="2">
    <source>
        <dbReference type="EMBL" id="GLB32184.1"/>
    </source>
</evidence>
<feature type="transmembrane region" description="Helical" evidence="1">
    <location>
        <begin position="63"/>
        <end position="85"/>
    </location>
</feature>
<proteinExistence type="predicted"/>